<comment type="caution">
    <text evidence="2">The sequence shown here is derived from an EMBL/GenBank/DDBJ whole genome shotgun (WGS) entry which is preliminary data.</text>
</comment>
<evidence type="ECO:0000256" key="1">
    <source>
        <dbReference type="SAM" id="MobiDB-lite"/>
    </source>
</evidence>
<dbReference type="EMBL" id="BMSV01000011">
    <property type="protein sequence ID" value="GGQ25841.1"/>
    <property type="molecule type" value="Genomic_DNA"/>
</dbReference>
<organism evidence="2 3">
    <name type="scientific">Streptomyces roseolilacinus</name>
    <dbReference type="NCBI Taxonomy" id="66904"/>
    <lineage>
        <taxon>Bacteria</taxon>
        <taxon>Bacillati</taxon>
        <taxon>Actinomycetota</taxon>
        <taxon>Actinomycetes</taxon>
        <taxon>Kitasatosporales</taxon>
        <taxon>Streptomycetaceae</taxon>
        <taxon>Streptomyces</taxon>
    </lineage>
</organism>
<proteinExistence type="predicted"/>
<dbReference type="AlphaFoldDB" id="A0A918EPA1"/>
<keyword evidence="3" id="KW-1185">Reference proteome</keyword>
<feature type="region of interest" description="Disordered" evidence="1">
    <location>
        <begin position="1"/>
        <end position="56"/>
    </location>
</feature>
<feature type="compositionally biased region" description="Gly residues" evidence="1">
    <location>
        <begin position="45"/>
        <end position="56"/>
    </location>
</feature>
<evidence type="ECO:0000313" key="2">
    <source>
        <dbReference type="EMBL" id="GGQ25841.1"/>
    </source>
</evidence>
<reference evidence="2" key="1">
    <citation type="journal article" date="2014" name="Int. J. Syst. Evol. Microbiol.">
        <title>Complete genome sequence of Corynebacterium casei LMG S-19264T (=DSM 44701T), isolated from a smear-ripened cheese.</title>
        <authorList>
            <consortium name="US DOE Joint Genome Institute (JGI-PGF)"/>
            <person name="Walter F."/>
            <person name="Albersmeier A."/>
            <person name="Kalinowski J."/>
            <person name="Ruckert C."/>
        </authorList>
    </citation>
    <scope>NUCLEOTIDE SEQUENCE</scope>
    <source>
        <strain evidence="2">JCM 4335</strain>
    </source>
</reference>
<feature type="compositionally biased region" description="Low complexity" evidence="1">
    <location>
        <begin position="19"/>
        <end position="38"/>
    </location>
</feature>
<reference evidence="2" key="2">
    <citation type="submission" date="2020-09" db="EMBL/GenBank/DDBJ databases">
        <authorList>
            <person name="Sun Q."/>
            <person name="Ohkuma M."/>
        </authorList>
    </citation>
    <scope>NUCLEOTIDE SEQUENCE</scope>
    <source>
        <strain evidence="2">JCM 4335</strain>
    </source>
</reference>
<dbReference type="Proteomes" id="UP000654123">
    <property type="component" value="Unassembled WGS sequence"/>
</dbReference>
<name>A0A918EPA1_9ACTN</name>
<protein>
    <submittedName>
        <fullName evidence="2">Uncharacterized protein</fullName>
    </submittedName>
</protein>
<accession>A0A918EPA1</accession>
<gene>
    <name evidence="2" type="ORF">GCM10010249_50940</name>
</gene>
<sequence>MNVRRREDPGAGTGRRPARAGARTRGATAPVRRAAGGAETVGARYGAGGEDGSGKR</sequence>
<evidence type="ECO:0000313" key="3">
    <source>
        <dbReference type="Proteomes" id="UP000654123"/>
    </source>
</evidence>